<proteinExistence type="predicted"/>
<evidence type="ECO:0000256" key="1">
    <source>
        <dbReference type="ARBA" id="ARBA00022555"/>
    </source>
</evidence>
<sequence>MNVFYNNKGIGDTLLVSLKEIDKQNRGIKRNGDVARLYDKENGETAGFHIFRASSYGKINQTGMCALTKDVKDLIEHALTTNGFEQHIVSFPEESLFVVGLVTEKKKHPDADKLSVCQVDIGTDILQIVCGAPNVRKDQKVVAAKPGAEMPSGMKIKKSKLRGVSSSGMICSAKELALPDAPSEKGILELNDSYTTGADFLMQYHEQ</sequence>
<keyword evidence="2 3" id="KW-0694">RNA-binding</keyword>
<gene>
    <name evidence="5" type="ORF">SAMN04488054_11419</name>
</gene>
<dbReference type="NCBIfam" id="NF045760">
    <property type="entry name" value="YtpR"/>
    <property type="match status" value="1"/>
</dbReference>
<accession>A0A1I4MXH4</accession>
<name>A0A1I4MXH4_9BACI</name>
<feature type="domain" description="TRNA-binding" evidence="4">
    <location>
        <begin position="91"/>
        <end position="201"/>
    </location>
</feature>
<evidence type="ECO:0000256" key="3">
    <source>
        <dbReference type="PROSITE-ProRule" id="PRU00209"/>
    </source>
</evidence>
<reference evidence="5 6" key="1">
    <citation type="submission" date="2016-10" db="EMBL/GenBank/DDBJ databases">
        <authorList>
            <person name="de Groot N.N."/>
        </authorList>
    </citation>
    <scope>NUCLEOTIDE SEQUENCE [LARGE SCALE GENOMIC DNA]</scope>
    <source>
        <strain evidence="5 6">CGMCC 1.6134</strain>
    </source>
</reference>
<dbReference type="Pfam" id="PF14794">
    <property type="entry name" value="DUF4479"/>
    <property type="match status" value="1"/>
</dbReference>
<dbReference type="PROSITE" id="PS50886">
    <property type="entry name" value="TRBD"/>
    <property type="match status" value="1"/>
</dbReference>
<dbReference type="CDD" id="cd02796">
    <property type="entry name" value="tRNA_bind_bactPheRS"/>
    <property type="match status" value="1"/>
</dbReference>
<dbReference type="Pfam" id="PF01588">
    <property type="entry name" value="tRNA_bind"/>
    <property type="match status" value="1"/>
</dbReference>
<dbReference type="AlphaFoldDB" id="A0A1I4MXH4"/>
<protein>
    <submittedName>
        <fullName evidence="5">tRNA-binding protein</fullName>
    </submittedName>
</protein>
<dbReference type="Gene3D" id="2.40.50.140">
    <property type="entry name" value="Nucleic acid-binding proteins"/>
    <property type="match status" value="1"/>
</dbReference>
<evidence type="ECO:0000256" key="2">
    <source>
        <dbReference type="ARBA" id="ARBA00022884"/>
    </source>
</evidence>
<dbReference type="EMBL" id="FOTY01000014">
    <property type="protein sequence ID" value="SFM08022.1"/>
    <property type="molecule type" value="Genomic_DNA"/>
</dbReference>
<dbReference type="RefSeq" id="WP_090927157.1">
    <property type="nucleotide sequence ID" value="NZ_FOTY01000014.1"/>
</dbReference>
<evidence type="ECO:0000313" key="5">
    <source>
        <dbReference type="EMBL" id="SFM08022.1"/>
    </source>
</evidence>
<dbReference type="SUPFAM" id="SSF50249">
    <property type="entry name" value="Nucleic acid-binding proteins"/>
    <property type="match status" value="1"/>
</dbReference>
<keyword evidence="1 3" id="KW-0820">tRNA-binding</keyword>
<dbReference type="InterPro" id="IPR037154">
    <property type="entry name" value="YtpR-like_sf"/>
</dbReference>
<dbReference type="InterPro" id="IPR033714">
    <property type="entry name" value="tRNA_bind_bactPheRS"/>
</dbReference>
<dbReference type="Proteomes" id="UP000199668">
    <property type="component" value="Unassembled WGS sequence"/>
</dbReference>
<dbReference type="GO" id="GO:0000049">
    <property type="term" value="F:tRNA binding"/>
    <property type="evidence" value="ECO:0007669"/>
    <property type="project" value="UniProtKB-UniRule"/>
</dbReference>
<keyword evidence="6" id="KW-1185">Reference proteome</keyword>
<dbReference type="InterPro" id="IPR012340">
    <property type="entry name" value="NA-bd_OB-fold"/>
</dbReference>
<dbReference type="STRING" id="266892.SAMN04488054_11419"/>
<evidence type="ECO:0000313" key="6">
    <source>
        <dbReference type="Proteomes" id="UP000199668"/>
    </source>
</evidence>
<dbReference type="Gene3D" id="3.30.1940.10">
    <property type="entry name" value="YtpR-like"/>
    <property type="match status" value="1"/>
</dbReference>
<dbReference type="OrthoDB" id="9805455at2"/>
<dbReference type="InterPro" id="IPR002547">
    <property type="entry name" value="tRNA-bd_dom"/>
</dbReference>
<organism evidence="5 6">
    <name type="scientific">Salibacterium qingdaonense</name>
    <dbReference type="NCBI Taxonomy" id="266892"/>
    <lineage>
        <taxon>Bacteria</taxon>
        <taxon>Bacillati</taxon>
        <taxon>Bacillota</taxon>
        <taxon>Bacilli</taxon>
        <taxon>Bacillales</taxon>
        <taxon>Bacillaceae</taxon>
    </lineage>
</organism>
<evidence type="ECO:0000259" key="4">
    <source>
        <dbReference type="PROSITE" id="PS50886"/>
    </source>
</evidence>
<dbReference type="FunFam" id="2.40.50.140:FF:000045">
    <property type="entry name" value="Phenylalanine--tRNA ligase beta subunit"/>
    <property type="match status" value="1"/>
</dbReference>
<dbReference type="InterPro" id="IPR027855">
    <property type="entry name" value="DUF4479"/>
</dbReference>